<evidence type="ECO:0000256" key="1">
    <source>
        <dbReference type="ARBA" id="ARBA00006432"/>
    </source>
</evidence>
<dbReference type="SUPFAM" id="SSF56801">
    <property type="entry name" value="Acetyl-CoA synthetase-like"/>
    <property type="match status" value="1"/>
</dbReference>
<evidence type="ECO:0000313" key="5">
    <source>
        <dbReference type="Proteomes" id="UP001146120"/>
    </source>
</evidence>
<dbReference type="GO" id="GO:0006631">
    <property type="term" value="P:fatty acid metabolic process"/>
    <property type="evidence" value="ECO:0007669"/>
    <property type="project" value="TreeGrafter"/>
</dbReference>
<evidence type="ECO:0000313" key="4">
    <source>
        <dbReference type="EMBL" id="DAZ99879.1"/>
    </source>
</evidence>
<sequence length="314" mass="34602">MLGLIRSKGVARFASGHAKLVLGARAASTVGGALDEAVDRLPHKEAVRFVKQDLRWSYQELNKFVNDLANGLQDLHFQKGDVLAVWLPNNAENLVTQFAAAKAGLTVALIDPKISTAAEIEHILKDSKASGIVFEPKISGRNQTKVIQQLMPELATHENNQEVFRPKNFRNLHTVISTGDDWTDGTIPYQSIFLNSPEPHVMERVKKTLSEKTPLAFTYSKVEGQNPKKSDVLTHGDFLKRAAELAKTLQLKNTDKVCFTEYEHGLSFAPLAAVEKNSLLVVPSEEPCEESLKKALSVEPCNIVGHGVSAFKRV</sequence>
<dbReference type="Gene3D" id="3.40.50.980">
    <property type="match status" value="1"/>
</dbReference>
<dbReference type="GO" id="GO:0031956">
    <property type="term" value="F:medium-chain fatty acid-CoA ligase activity"/>
    <property type="evidence" value="ECO:0007669"/>
    <property type="project" value="TreeGrafter"/>
</dbReference>
<keyword evidence="2" id="KW-0436">Ligase</keyword>
<dbReference type="PANTHER" id="PTHR43201">
    <property type="entry name" value="ACYL-COA SYNTHETASE"/>
    <property type="match status" value="1"/>
</dbReference>
<proteinExistence type="inferred from homology"/>
<name>A0AAV2Z2C4_9STRA</name>
<dbReference type="PANTHER" id="PTHR43201:SF5">
    <property type="entry name" value="MEDIUM-CHAIN ACYL-COA LIGASE ACSF2, MITOCHONDRIAL"/>
    <property type="match status" value="1"/>
</dbReference>
<dbReference type="Proteomes" id="UP001146120">
    <property type="component" value="Unassembled WGS sequence"/>
</dbReference>
<reference evidence="4" key="1">
    <citation type="submission" date="2022-11" db="EMBL/GenBank/DDBJ databases">
        <authorList>
            <person name="Morgan W.R."/>
            <person name="Tartar A."/>
        </authorList>
    </citation>
    <scope>NUCLEOTIDE SEQUENCE</scope>
    <source>
        <strain evidence="4">ARSEF 373</strain>
    </source>
</reference>
<dbReference type="EMBL" id="DAKRPA010000075">
    <property type="protein sequence ID" value="DAZ99879.1"/>
    <property type="molecule type" value="Genomic_DNA"/>
</dbReference>
<organism evidence="4 5">
    <name type="scientific">Lagenidium giganteum</name>
    <dbReference type="NCBI Taxonomy" id="4803"/>
    <lineage>
        <taxon>Eukaryota</taxon>
        <taxon>Sar</taxon>
        <taxon>Stramenopiles</taxon>
        <taxon>Oomycota</taxon>
        <taxon>Peronosporomycetes</taxon>
        <taxon>Pythiales</taxon>
        <taxon>Pythiaceae</taxon>
    </lineage>
</organism>
<dbReference type="InterPro" id="IPR000873">
    <property type="entry name" value="AMP-dep_synth/lig_dom"/>
</dbReference>
<protein>
    <recommendedName>
        <fullName evidence="3">AMP-dependent synthetase/ligase domain-containing protein</fullName>
    </recommendedName>
</protein>
<dbReference type="Pfam" id="PF00501">
    <property type="entry name" value="AMP-binding"/>
    <property type="match status" value="1"/>
</dbReference>
<dbReference type="AlphaFoldDB" id="A0AAV2Z2C4"/>
<accession>A0AAV2Z2C4</accession>
<evidence type="ECO:0000259" key="3">
    <source>
        <dbReference type="Pfam" id="PF00501"/>
    </source>
</evidence>
<evidence type="ECO:0000256" key="2">
    <source>
        <dbReference type="ARBA" id="ARBA00022598"/>
    </source>
</evidence>
<comment type="similarity">
    <text evidence="1">Belongs to the ATP-dependent AMP-binding enzyme family.</text>
</comment>
<feature type="domain" description="AMP-dependent synthetase/ligase" evidence="3">
    <location>
        <begin position="35"/>
        <end position="159"/>
    </location>
</feature>
<comment type="caution">
    <text evidence="4">The sequence shown here is derived from an EMBL/GenBank/DDBJ whole genome shotgun (WGS) entry which is preliminary data.</text>
</comment>
<gene>
    <name evidence="4" type="ORF">N0F65_008622</name>
</gene>
<reference evidence="4" key="2">
    <citation type="journal article" date="2023" name="Microbiol Resour">
        <title>Decontamination and Annotation of the Draft Genome Sequence of the Oomycete Lagenidium giganteum ARSEF 373.</title>
        <authorList>
            <person name="Morgan W.R."/>
            <person name="Tartar A."/>
        </authorList>
    </citation>
    <scope>NUCLEOTIDE SEQUENCE</scope>
    <source>
        <strain evidence="4">ARSEF 373</strain>
    </source>
</reference>
<keyword evidence="5" id="KW-1185">Reference proteome</keyword>